<name>A0A1I4X3L0_PSUAM</name>
<dbReference type="EMBL" id="FOUY01000010">
    <property type="protein sequence ID" value="SFN20668.1"/>
    <property type="molecule type" value="Genomic_DNA"/>
</dbReference>
<dbReference type="OrthoDB" id="5168860at2"/>
<accession>A0A1I4X3L0</accession>
<feature type="compositionally biased region" description="Gly residues" evidence="1">
    <location>
        <begin position="586"/>
        <end position="602"/>
    </location>
</feature>
<sequence>MSDPTYRLLLELAGRVDDDLLAAGRELVAVGEEGHALELVVAELVAGRTVLPPAVRSALVAETAARRIQPDADRGLPPAGSTDELLHRFIGDGPPEQARDLAAALAGTSAPGGGWSLAWRVTPAGAAPGPLPQPVLLGRAGSDESAEVLTYQAQSALGRAGLAASVEVHDDGDPDTTYHRAAWAVARPLPAGPVASHDRPTGGSGPSTAPAPNDGGTTARTVERQTGAAEDASDAVAEQGPAGSSRAEAHPTAGAAVHAVAGSAAAAHDGTPVASEADHGLPAGGPDEQLPPAAPDDPAPATHDVRVHHTAAGPAEPSATSGHDALRPGTGADGDLPARLHTAIGSDGPSTDAIPGPAGTHTTPVATEQDPADRSDGWQHATGSPEQPEQDPDRPTDQQPADRSDGWQHATGSPDQPEQDTVRPVQLLATGPSAGPDAAGPAGDGRPAERSAPDTAADGPAAEEPTGTEPAGTPDDEAAGVAAPDPTGATGPDVAEERAEQDPTTTVLPRRGVTDRTRELPFRDRNVRPGRSTSRTRYANVTSLPGIAGPGVGTPPRRLRDTAAGPTDAAAPGTPGPQADPAGPGPADGHGTGTAGSAGAGAGAEPSPTGPLPPHTAGPAGIPTDTEPPAFLPPDAGSPNSELPDPGLPHSGLANTGLADTEPPNPELPDGLPGRVTPLRTGSFPPPAAALNGVTDPTGPPEPAGPGGVPRDVQWGATQAGQGPAAPDIFGTPPVGSGPEPSPDEYASGPGPHLLGPGGATPFTRGPAGPIPPTDTAADGTGPIPPVRPPPPPAGQDGPGLGPAPGAGMFDAVVPGPGGHRPAPGDDPTPAGPGDDPTGAGHPAPRPSPPIRALRRATGDWFDADDHPREAGPTGAVPGAGAAPSAAGSAAPGAPRPEGDHGYARTGTDPGPAEPPAGRPEVPGAAEDAWQQDWASGAWVGDVLPVADPVPGTELLPTADGAEIDAPTPPPGVPIAYAPPVPTSALPTAGPQGPRHLLLTEDSDDPGQDDPGYGATDPGTADYGTAGYADSGHGDSGPDGSGRDGSGRSDTGLGDTGLEDTGQADTGQVAPGYSGSGYADDGHSNDDRDGEGHDGVSSGAVGATGADTSNGNPGGMRSGAAPAAETPGDIPEIPRPTGGLADRLSPTEHDLLQRLHEELAARENGGEPTPRNGTARPDRN</sequence>
<keyword evidence="3" id="KW-1185">Reference proteome</keyword>
<dbReference type="STRING" id="260086.SAMN05216207_101044"/>
<feature type="compositionally biased region" description="Pro residues" evidence="1">
    <location>
        <begin position="967"/>
        <end position="982"/>
    </location>
</feature>
<feature type="compositionally biased region" description="Pro residues" evidence="1">
    <location>
        <begin position="783"/>
        <end position="794"/>
    </location>
</feature>
<feature type="compositionally biased region" description="Low complexity" evidence="1">
    <location>
        <begin position="431"/>
        <end position="445"/>
    </location>
</feature>
<reference evidence="2 3" key="1">
    <citation type="submission" date="2016-10" db="EMBL/GenBank/DDBJ databases">
        <authorList>
            <person name="de Groot N.N."/>
        </authorList>
    </citation>
    <scope>NUCLEOTIDE SEQUENCE [LARGE SCALE GENOMIC DNA]</scope>
    <source>
        <strain evidence="2 3">CGMCC 4.1877</strain>
    </source>
</reference>
<feature type="compositionally biased region" description="Basic and acidic residues" evidence="1">
    <location>
        <begin position="1080"/>
        <end position="1094"/>
    </location>
</feature>
<feature type="compositionally biased region" description="Basic and acidic residues" evidence="1">
    <location>
        <begin position="391"/>
        <end position="406"/>
    </location>
</feature>
<organism evidence="2 3">
    <name type="scientific">Pseudonocardia ammonioxydans</name>
    <dbReference type="NCBI Taxonomy" id="260086"/>
    <lineage>
        <taxon>Bacteria</taxon>
        <taxon>Bacillati</taxon>
        <taxon>Actinomycetota</taxon>
        <taxon>Actinomycetes</taxon>
        <taxon>Pseudonocardiales</taxon>
        <taxon>Pseudonocardiaceae</taxon>
        <taxon>Pseudonocardia</taxon>
    </lineage>
</organism>
<dbReference type="AlphaFoldDB" id="A0A1I4X3L0"/>
<proteinExistence type="predicted"/>
<evidence type="ECO:0000256" key="1">
    <source>
        <dbReference type="SAM" id="MobiDB-lite"/>
    </source>
</evidence>
<gene>
    <name evidence="2" type="ORF">SAMN05216207_101044</name>
</gene>
<protein>
    <submittedName>
        <fullName evidence="2">Uncharacterized protein</fullName>
    </submittedName>
</protein>
<feature type="compositionally biased region" description="Basic and acidic residues" evidence="1">
    <location>
        <begin position="1145"/>
        <end position="1165"/>
    </location>
</feature>
<dbReference type="Proteomes" id="UP000199614">
    <property type="component" value="Unassembled WGS sequence"/>
</dbReference>
<feature type="compositionally biased region" description="Low complexity" evidence="1">
    <location>
        <begin position="716"/>
        <end position="727"/>
    </location>
</feature>
<feature type="region of interest" description="Disordered" evidence="1">
    <location>
        <begin position="189"/>
        <end position="1180"/>
    </location>
</feature>
<evidence type="ECO:0000313" key="2">
    <source>
        <dbReference type="EMBL" id="SFN20668.1"/>
    </source>
</evidence>
<feature type="compositionally biased region" description="Low complexity" evidence="1">
    <location>
        <begin position="871"/>
        <end position="893"/>
    </location>
</feature>
<feature type="compositionally biased region" description="Basic and acidic residues" evidence="1">
    <location>
        <begin position="512"/>
        <end position="527"/>
    </location>
</feature>
<feature type="compositionally biased region" description="Low complexity" evidence="1">
    <location>
        <begin position="1095"/>
        <end position="1109"/>
    </location>
</feature>
<feature type="compositionally biased region" description="Low complexity" evidence="1">
    <location>
        <begin position="832"/>
        <end position="843"/>
    </location>
</feature>
<feature type="compositionally biased region" description="Low complexity" evidence="1">
    <location>
        <begin position="562"/>
        <end position="585"/>
    </location>
</feature>
<feature type="compositionally biased region" description="Polar residues" evidence="1">
    <location>
        <begin position="531"/>
        <end position="543"/>
    </location>
</feature>
<feature type="compositionally biased region" description="Low complexity" evidence="1">
    <location>
        <begin position="250"/>
        <end position="267"/>
    </location>
</feature>
<dbReference type="RefSeq" id="WP_093341536.1">
    <property type="nucleotide sequence ID" value="NZ_FOUY01000010.1"/>
</dbReference>
<evidence type="ECO:0000313" key="3">
    <source>
        <dbReference type="Proteomes" id="UP000199614"/>
    </source>
</evidence>